<gene>
    <name evidence="1" type="ORF">BJ138DRAFT_1160026</name>
</gene>
<keyword evidence="2" id="KW-1185">Reference proteome</keyword>
<name>A0ACB8A2H3_9AGAM</name>
<accession>A0ACB8A2H3</accession>
<comment type="caution">
    <text evidence="1">The sequence shown here is derived from an EMBL/GenBank/DDBJ whole genome shotgun (WGS) entry which is preliminary data.</text>
</comment>
<reference evidence="1" key="1">
    <citation type="journal article" date="2021" name="New Phytol.">
        <title>Evolutionary innovations through gain and loss of genes in the ectomycorrhizal Boletales.</title>
        <authorList>
            <person name="Wu G."/>
            <person name="Miyauchi S."/>
            <person name="Morin E."/>
            <person name="Kuo A."/>
            <person name="Drula E."/>
            <person name="Varga T."/>
            <person name="Kohler A."/>
            <person name="Feng B."/>
            <person name="Cao Y."/>
            <person name="Lipzen A."/>
            <person name="Daum C."/>
            <person name="Hundley H."/>
            <person name="Pangilinan J."/>
            <person name="Johnson J."/>
            <person name="Barry K."/>
            <person name="LaButti K."/>
            <person name="Ng V."/>
            <person name="Ahrendt S."/>
            <person name="Min B."/>
            <person name="Choi I.G."/>
            <person name="Park H."/>
            <person name="Plett J.M."/>
            <person name="Magnuson J."/>
            <person name="Spatafora J.W."/>
            <person name="Nagy L.G."/>
            <person name="Henrissat B."/>
            <person name="Grigoriev I.V."/>
            <person name="Yang Z.L."/>
            <person name="Xu J."/>
            <person name="Martin F.M."/>
        </authorList>
    </citation>
    <scope>NUCLEOTIDE SEQUENCE</scope>
    <source>
        <strain evidence="1">ATCC 28755</strain>
    </source>
</reference>
<dbReference type="Proteomes" id="UP000790377">
    <property type="component" value="Unassembled WGS sequence"/>
</dbReference>
<evidence type="ECO:0000313" key="1">
    <source>
        <dbReference type="EMBL" id="KAH7907490.1"/>
    </source>
</evidence>
<dbReference type="EMBL" id="MU267900">
    <property type="protein sequence ID" value="KAH7907490.1"/>
    <property type="molecule type" value="Genomic_DNA"/>
</dbReference>
<protein>
    <submittedName>
        <fullName evidence="1">Uncharacterized protein</fullName>
    </submittedName>
</protein>
<sequence length="105" mass="11014">MFSKSSIAFLAVIAAIGAHAAELQWFNARDCTGSPIIDQRNIGCNTCQTPGQDYYGVSVSGVSSGQEISFYNEPNCPSASLVGQHYGNECLVAGATALKSVYIAC</sequence>
<proteinExistence type="predicted"/>
<evidence type="ECO:0000313" key="2">
    <source>
        <dbReference type="Proteomes" id="UP000790377"/>
    </source>
</evidence>
<organism evidence="1 2">
    <name type="scientific">Hygrophoropsis aurantiaca</name>
    <dbReference type="NCBI Taxonomy" id="72124"/>
    <lineage>
        <taxon>Eukaryota</taxon>
        <taxon>Fungi</taxon>
        <taxon>Dikarya</taxon>
        <taxon>Basidiomycota</taxon>
        <taxon>Agaricomycotina</taxon>
        <taxon>Agaricomycetes</taxon>
        <taxon>Agaricomycetidae</taxon>
        <taxon>Boletales</taxon>
        <taxon>Coniophorineae</taxon>
        <taxon>Hygrophoropsidaceae</taxon>
        <taxon>Hygrophoropsis</taxon>
    </lineage>
</organism>